<evidence type="ECO:0000313" key="1">
    <source>
        <dbReference type="EMBL" id="SDN80976.1"/>
    </source>
</evidence>
<dbReference type="EMBL" id="FNIN01000007">
    <property type="protein sequence ID" value="SDN80976.1"/>
    <property type="molecule type" value="Genomic_DNA"/>
</dbReference>
<protein>
    <recommendedName>
        <fullName evidence="3">Alpha/beta hydrolase family protein</fullName>
    </recommendedName>
</protein>
<sequence>MKKANIQSTQSLKIRKIVFFLLLLSITFTYGVGVGVYHWPPFTILKDIKIIFKKNINISNKPVYSGEKELLRVAFTDPLIEGEMIYKPINSLDELHRILHSIIFPYNNFYNDIYKQIMITEAVYLKINQGKEKVLKLSYKINEEKYYAYAYAPLNELDLHIAALIIPGSGENQSSQIYKNNSSNYHYGIIDALGKNIDSYVLIKPNEDILAFHNGKNKLNYDFIISYLLNYGGSYSAYYITNSIAIIKYLKKKYDKIILAGLSQSGRATLLAALQAEPDIAIISSGFSIINEKVEWAGYKQIIIPNLFKQFNNKKIKQKIKKSTTNFLFTYGIREVRTYRIEAEKKLTCNYFSNIKNVSCQTHSKGHCFPKTIIQEFLNRYLWDR</sequence>
<dbReference type="InterPro" id="IPR029058">
    <property type="entry name" value="AB_hydrolase_fold"/>
</dbReference>
<organism evidence="1 2">
    <name type="scientific">Desulfonauticus submarinus</name>
    <dbReference type="NCBI Taxonomy" id="206665"/>
    <lineage>
        <taxon>Bacteria</taxon>
        <taxon>Pseudomonadati</taxon>
        <taxon>Thermodesulfobacteriota</taxon>
        <taxon>Desulfovibrionia</taxon>
        <taxon>Desulfovibrionales</taxon>
        <taxon>Desulfonauticaceae</taxon>
        <taxon>Desulfonauticus</taxon>
    </lineage>
</organism>
<dbReference type="AlphaFoldDB" id="A0A1H0EFC4"/>
<evidence type="ECO:0008006" key="3">
    <source>
        <dbReference type="Google" id="ProtNLM"/>
    </source>
</evidence>
<accession>A0A1H0EFC4</accession>
<dbReference type="SUPFAM" id="SSF53474">
    <property type="entry name" value="alpha/beta-Hydrolases"/>
    <property type="match status" value="1"/>
</dbReference>
<dbReference type="OrthoDB" id="9829470at2"/>
<dbReference type="STRING" id="206665.SAMN04488516_10784"/>
<dbReference type="RefSeq" id="WP_092065583.1">
    <property type="nucleotide sequence ID" value="NZ_FNIN01000007.1"/>
</dbReference>
<dbReference type="Proteomes" id="UP000199602">
    <property type="component" value="Unassembled WGS sequence"/>
</dbReference>
<reference evidence="1 2" key="1">
    <citation type="submission" date="2016-10" db="EMBL/GenBank/DDBJ databases">
        <authorList>
            <person name="de Groot N.N."/>
        </authorList>
    </citation>
    <scope>NUCLEOTIDE SEQUENCE [LARGE SCALE GENOMIC DNA]</scope>
    <source>
        <strain evidence="1 2">DSM 15269</strain>
    </source>
</reference>
<proteinExistence type="predicted"/>
<keyword evidence="2" id="KW-1185">Reference proteome</keyword>
<gene>
    <name evidence="1" type="ORF">SAMN04488516_10784</name>
</gene>
<name>A0A1H0EFC4_9BACT</name>
<evidence type="ECO:0000313" key="2">
    <source>
        <dbReference type="Proteomes" id="UP000199602"/>
    </source>
</evidence>